<dbReference type="InterPro" id="IPR011146">
    <property type="entry name" value="HIT-like"/>
</dbReference>
<dbReference type="PANTHER" id="PTHR46648:SF1">
    <property type="entry name" value="ADENOSINE 5'-MONOPHOSPHORAMIDASE HNT1"/>
    <property type="match status" value="1"/>
</dbReference>
<dbReference type="PRINTS" id="PR00332">
    <property type="entry name" value="HISTRIAD"/>
</dbReference>
<dbReference type="PROSITE" id="PS51084">
    <property type="entry name" value="HIT_2"/>
    <property type="match status" value="1"/>
</dbReference>
<dbReference type="RefSeq" id="WP_066757902.1">
    <property type="nucleotide sequence ID" value="NZ_JBHUMB010000008.1"/>
</dbReference>
<evidence type="ECO:0000256" key="1">
    <source>
        <dbReference type="PROSITE-ProRule" id="PRU00464"/>
    </source>
</evidence>
<dbReference type="InterPro" id="IPR001310">
    <property type="entry name" value="Histidine_triad_HIT"/>
</dbReference>
<dbReference type="Pfam" id="PF01230">
    <property type="entry name" value="HIT"/>
    <property type="match status" value="1"/>
</dbReference>
<dbReference type="Gene3D" id="3.30.428.10">
    <property type="entry name" value="HIT-like"/>
    <property type="match status" value="1"/>
</dbReference>
<accession>A0ABW5UDX2</accession>
<reference evidence="4" key="1">
    <citation type="journal article" date="2019" name="Int. J. Syst. Evol. Microbiol.">
        <title>The Global Catalogue of Microorganisms (GCM) 10K type strain sequencing project: providing services to taxonomists for standard genome sequencing and annotation.</title>
        <authorList>
            <consortium name="The Broad Institute Genomics Platform"/>
            <consortium name="The Broad Institute Genome Sequencing Center for Infectious Disease"/>
            <person name="Wu L."/>
            <person name="Ma J."/>
        </authorList>
    </citation>
    <scope>NUCLEOTIDE SEQUENCE [LARGE SCALE GENOMIC DNA]</scope>
    <source>
        <strain evidence="4">KCTC 42247</strain>
    </source>
</reference>
<dbReference type="PANTHER" id="PTHR46648">
    <property type="entry name" value="HIT FAMILY PROTEIN 1"/>
    <property type="match status" value="1"/>
</dbReference>
<evidence type="ECO:0000313" key="3">
    <source>
        <dbReference type="EMBL" id="MFD2743588.1"/>
    </source>
</evidence>
<feature type="domain" description="HIT" evidence="2">
    <location>
        <begin position="4"/>
        <end position="107"/>
    </location>
</feature>
<comment type="caution">
    <text evidence="3">The sequence shown here is derived from an EMBL/GenBank/DDBJ whole genome shotgun (WGS) entry which is preliminary data.</text>
</comment>
<proteinExistence type="predicted"/>
<evidence type="ECO:0000259" key="2">
    <source>
        <dbReference type="PROSITE" id="PS51084"/>
    </source>
</evidence>
<keyword evidence="3" id="KW-0808">Transferase</keyword>
<keyword evidence="3" id="KW-0489">Methyltransferase</keyword>
<organism evidence="3 4">
    <name type="scientific">Sphingobacterium populi</name>
    <dbReference type="NCBI Taxonomy" id="1812824"/>
    <lineage>
        <taxon>Bacteria</taxon>
        <taxon>Pseudomonadati</taxon>
        <taxon>Bacteroidota</taxon>
        <taxon>Sphingobacteriia</taxon>
        <taxon>Sphingobacteriales</taxon>
        <taxon>Sphingobacteriaceae</taxon>
        <taxon>Sphingobacterium</taxon>
    </lineage>
</organism>
<dbReference type="GO" id="GO:0032259">
    <property type="term" value="P:methylation"/>
    <property type="evidence" value="ECO:0007669"/>
    <property type="project" value="UniProtKB-KW"/>
</dbReference>
<name>A0ABW5UDX2_9SPHI</name>
<dbReference type="EMBL" id="JBHUMB010000008">
    <property type="protein sequence ID" value="MFD2743588.1"/>
    <property type="molecule type" value="Genomic_DNA"/>
</dbReference>
<dbReference type="InterPro" id="IPR036265">
    <property type="entry name" value="HIT-like_sf"/>
</dbReference>
<gene>
    <name evidence="3" type="ORF">ACFSQ6_09270</name>
</gene>
<dbReference type="EC" id="2.1.1.-" evidence="3"/>
<sequence length="136" mass="15086">MSTIFSKIVSGEIPAYKVAESNDYLAFLDVRPIAKGHVLVIPKEETDYLFDIGDDAYMGMWMFAKIVAQGIKKAIPCDRVGVAVVGLEVAHAHIHLVPINQISDLNFEKPKLEFSEEDMLAISEEIREAISKVTHG</sequence>
<dbReference type="SUPFAM" id="SSF54197">
    <property type="entry name" value="HIT-like"/>
    <property type="match status" value="1"/>
</dbReference>
<evidence type="ECO:0000313" key="4">
    <source>
        <dbReference type="Proteomes" id="UP001597418"/>
    </source>
</evidence>
<dbReference type="GO" id="GO:0008168">
    <property type="term" value="F:methyltransferase activity"/>
    <property type="evidence" value="ECO:0007669"/>
    <property type="project" value="UniProtKB-KW"/>
</dbReference>
<feature type="short sequence motif" description="Histidine triad motif" evidence="1">
    <location>
        <begin position="91"/>
        <end position="95"/>
    </location>
</feature>
<protein>
    <submittedName>
        <fullName evidence="3">HIT family protein</fullName>
        <ecNumber evidence="3">2.1.1.-</ecNumber>
    </submittedName>
</protein>
<dbReference type="Proteomes" id="UP001597418">
    <property type="component" value="Unassembled WGS sequence"/>
</dbReference>
<keyword evidence="4" id="KW-1185">Reference proteome</keyword>